<accession>A0A8K0SSZ2</accession>
<dbReference type="PANTHER" id="PTHR23321:SF26">
    <property type="entry name" value="SMALL RIBOSOMAL SUBUNIT PROTEIN US15M"/>
    <property type="match status" value="1"/>
</dbReference>
<feature type="region of interest" description="Disordered" evidence="4">
    <location>
        <begin position="218"/>
        <end position="240"/>
    </location>
</feature>
<keyword evidence="2" id="KW-0689">Ribosomal protein</keyword>
<organism evidence="5 6">
    <name type="scientific">Stachybotrys elegans</name>
    <dbReference type="NCBI Taxonomy" id="80388"/>
    <lineage>
        <taxon>Eukaryota</taxon>
        <taxon>Fungi</taxon>
        <taxon>Dikarya</taxon>
        <taxon>Ascomycota</taxon>
        <taxon>Pezizomycotina</taxon>
        <taxon>Sordariomycetes</taxon>
        <taxon>Hypocreomycetidae</taxon>
        <taxon>Hypocreales</taxon>
        <taxon>Stachybotryaceae</taxon>
        <taxon>Stachybotrys</taxon>
    </lineage>
</organism>
<keyword evidence="6" id="KW-1185">Reference proteome</keyword>
<evidence type="ECO:0000256" key="3">
    <source>
        <dbReference type="ARBA" id="ARBA00023274"/>
    </source>
</evidence>
<evidence type="ECO:0000313" key="5">
    <source>
        <dbReference type="EMBL" id="KAH7320064.1"/>
    </source>
</evidence>
<feature type="region of interest" description="Disordered" evidence="4">
    <location>
        <begin position="38"/>
        <end position="75"/>
    </location>
</feature>
<dbReference type="Proteomes" id="UP000813444">
    <property type="component" value="Unassembled WGS sequence"/>
</dbReference>
<dbReference type="SMART" id="SM01387">
    <property type="entry name" value="Ribosomal_S15"/>
    <property type="match status" value="1"/>
</dbReference>
<dbReference type="GO" id="GO:0005840">
    <property type="term" value="C:ribosome"/>
    <property type="evidence" value="ECO:0007669"/>
    <property type="project" value="UniProtKB-KW"/>
</dbReference>
<comment type="similarity">
    <text evidence="1">Belongs to the universal ribosomal protein uS15 family.</text>
</comment>
<dbReference type="AlphaFoldDB" id="A0A8K0SSZ2"/>
<reference evidence="5" key="1">
    <citation type="journal article" date="2021" name="Nat. Commun.">
        <title>Genetic determinants of endophytism in the Arabidopsis root mycobiome.</title>
        <authorList>
            <person name="Mesny F."/>
            <person name="Miyauchi S."/>
            <person name="Thiergart T."/>
            <person name="Pickel B."/>
            <person name="Atanasova L."/>
            <person name="Karlsson M."/>
            <person name="Huettel B."/>
            <person name="Barry K.W."/>
            <person name="Haridas S."/>
            <person name="Chen C."/>
            <person name="Bauer D."/>
            <person name="Andreopoulos W."/>
            <person name="Pangilinan J."/>
            <person name="LaButti K."/>
            <person name="Riley R."/>
            <person name="Lipzen A."/>
            <person name="Clum A."/>
            <person name="Drula E."/>
            <person name="Henrissat B."/>
            <person name="Kohler A."/>
            <person name="Grigoriev I.V."/>
            <person name="Martin F.M."/>
            <person name="Hacquard S."/>
        </authorList>
    </citation>
    <scope>NUCLEOTIDE SEQUENCE</scope>
    <source>
        <strain evidence="5">MPI-CAGE-CH-0235</strain>
    </source>
</reference>
<gene>
    <name evidence="5" type="ORF">B0I35DRAFT_478353</name>
</gene>
<dbReference type="GO" id="GO:0005737">
    <property type="term" value="C:cytoplasm"/>
    <property type="evidence" value="ECO:0007669"/>
    <property type="project" value="UniProtKB-ARBA"/>
</dbReference>
<feature type="compositionally biased region" description="Basic and acidic residues" evidence="4">
    <location>
        <begin position="39"/>
        <end position="53"/>
    </location>
</feature>
<evidence type="ECO:0000256" key="1">
    <source>
        <dbReference type="ARBA" id="ARBA00008434"/>
    </source>
</evidence>
<dbReference type="OrthoDB" id="441444at2759"/>
<dbReference type="Pfam" id="PF00312">
    <property type="entry name" value="Ribosomal_S15"/>
    <property type="match status" value="1"/>
</dbReference>
<dbReference type="SUPFAM" id="SSF47060">
    <property type="entry name" value="S15/NS1 RNA-binding domain"/>
    <property type="match status" value="1"/>
</dbReference>
<dbReference type="PANTHER" id="PTHR23321">
    <property type="entry name" value="RIBOSOMAL PROTEIN S15, BACTERIAL AND ORGANELLAR"/>
    <property type="match status" value="1"/>
</dbReference>
<comment type="caution">
    <text evidence="5">The sequence shown here is derived from an EMBL/GenBank/DDBJ whole genome shotgun (WGS) entry which is preliminary data.</text>
</comment>
<evidence type="ECO:0000256" key="4">
    <source>
        <dbReference type="SAM" id="MobiDB-lite"/>
    </source>
</evidence>
<evidence type="ECO:0008006" key="7">
    <source>
        <dbReference type="Google" id="ProtNLM"/>
    </source>
</evidence>
<dbReference type="EMBL" id="JAGPNK010000006">
    <property type="protein sequence ID" value="KAH7320064.1"/>
    <property type="molecule type" value="Genomic_DNA"/>
</dbReference>
<sequence length="319" mass="35999">MPPRLPALQRLGSSNLCLGSATRSAPNFLPIVQTANLSQREKERKAKGQRDPYRYAQAQQRRNANLKRQEELQKAKADTWGDPIWGKSSAFVESFDKVGTAEGEPPVVGGINLAKAGERLPAETHVLRNHYVTDAELESAIQQGFDMTKPVASMFQSQSDPATEAERVDQHKKDHQRAVEVLKRITALENGSAADRRRVNVQRVIDELGRHRTDKYLKPKPKSIHASTDPVPIRAGPDTGSSEVQIGILTAKIRGLAHALQGHRAYKDKHNRRNLRLLLHRRQKLLRYMERKERGGERWTNMLEKLGLTPATWKGQIEM</sequence>
<keyword evidence="3" id="KW-0687">Ribonucleoprotein</keyword>
<dbReference type="GO" id="GO:1990904">
    <property type="term" value="C:ribonucleoprotein complex"/>
    <property type="evidence" value="ECO:0007669"/>
    <property type="project" value="UniProtKB-KW"/>
</dbReference>
<dbReference type="InterPro" id="IPR000589">
    <property type="entry name" value="Ribosomal_uS15"/>
</dbReference>
<protein>
    <recommendedName>
        <fullName evidence="7">Ribosomal protein S15</fullName>
    </recommendedName>
</protein>
<dbReference type="Gene3D" id="1.10.287.10">
    <property type="entry name" value="S15/NS1, RNA-binding"/>
    <property type="match status" value="1"/>
</dbReference>
<dbReference type="GO" id="GO:0006412">
    <property type="term" value="P:translation"/>
    <property type="evidence" value="ECO:0007669"/>
    <property type="project" value="InterPro"/>
</dbReference>
<proteinExistence type="inferred from homology"/>
<dbReference type="InterPro" id="IPR009068">
    <property type="entry name" value="uS15_NS1_RNA-bd_sf"/>
</dbReference>
<dbReference type="GO" id="GO:0003735">
    <property type="term" value="F:structural constituent of ribosome"/>
    <property type="evidence" value="ECO:0007669"/>
    <property type="project" value="InterPro"/>
</dbReference>
<evidence type="ECO:0000313" key="6">
    <source>
        <dbReference type="Proteomes" id="UP000813444"/>
    </source>
</evidence>
<name>A0A8K0SSZ2_9HYPO</name>
<dbReference type="InterPro" id="IPR005290">
    <property type="entry name" value="Ribosomal_uS15_bac-type"/>
</dbReference>
<evidence type="ECO:0000256" key="2">
    <source>
        <dbReference type="ARBA" id="ARBA00022980"/>
    </source>
</evidence>